<proteinExistence type="predicted"/>
<evidence type="ECO:0000313" key="2">
    <source>
        <dbReference type="EMBL" id="RIA82007.1"/>
    </source>
</evidence>
<reference evidence="2 3" key="1">
    <citation type="submission" date="2018-06" db="EMBL/GenBank/DDBJ databases">
        <title>Comparative genomics reveals the genomic features of Rhizophagus irregularis, R. cerebriforme, R. diaphanum and Gigaspora rosea, and their symbiotic lifestyle signature.</title>
        <authorList>
            <person name="Morin E."/>
            <person name="San Clemente H."/>
            <person name="Chen E.C.H."/>
            <person name="De La Providencia I."/>
            <person name="Hainaut M."/>
            <person name="Kuo A."/>
            <person name="Kohler A."/>
            <person name="Murat C."/>
            <person name="Tang N."/>
            <person name="Roy S."/>
            <person name="Loubradou J."/>
            <person name="Henrissat B."/>
            <person name="Grigoriev I.V."/>
            <person name="Corradi N."/>
            <person name="Roux C."/>
            <person name="Martin F.M."/>
        </authorList>
    </citation>
    <scope>NUCLEOTIDE SEQUENCE [LARGE SCALE GENOMIC DNA]</scope>
    <source>
        <strain evidence="2 3">DAOM 227022</strain>
    </source>
</reference>
<dbReference type="Proteomes" id="UP000265703">
    <property type="component" value="Unassembled WGS sequence"/>
</dbReference>
<name>A0A397SDC4_9GLOM</name>
<organism evidence="2 3">
    <name type="scientific">Glomus cerebriforme</name>
    <dbReference type="NCBI Taxonomy" id="658196"/>
    <lineage>
        <taxon>Eukaryota</taxon>
        <taxon>Fungi</taxon>
        <taxon>Fungi incertae sedis</taxon>
        <taxon>Mucoromycota</taxon>
        <taxon>Glomeromycotina</taxon>
        <taxon>Glomeromycetes</taxon>
        <taxon>Glomerales</taxon>
        <taxon>Glomeraceae</taxon>
        <taxon>Glomus</taxon>
    </lineage>
</organism>
<dbReference type="AlphaFoldDB" id="A0A397SDC4"/>
<keyword evidence="1" id="KW-0472">Membrane</keyword>
<protein>
    <submittedName>
        <fullName evidence="2">Uncharacterized protein</fullName>
    </submittedName>
</protein>
<evidence type="ECO:0000313" key="3">
    <source>
        <dbReference type="Proteomes" id="UP000265703"/>
    </source>
</evidence>
<dbReference type="EMBL" id="QKYT01000715">
    <property type="protein sequence ID" value="RIA82007.1"/>
    <property type="molecule type" value="Genomic_DNA"/>
</dbReference>
<sequence>MSPNYEMYNNCKIIITSHGQPMYYFLCVIFFIVLIGLSIRIILWSAHLLVYYKYECYPKSSQNPDRSKF</sequence>
<feature type="transmembrane region" description="Helical" evidence="1">
    <location>
        <begin position="22"/>
        <end position="43"/>
    </location>
</feature>
<evidence type="ECO:0000256" key="1">
    <source>
        <dbReference type="SAM" id="Phobius"/>
    </source>
</evidence>
<keyword evidence="1" id="KW-1133">Transmembrane helix</keyword>
<keyword evidence="1" id="KW-0812">Transmembrane</keyword>
<gene>
    <name evidence="2" type="ORF">C1645_881293</name>
</gene>
<accession>A0A397SDC4</accession>
<comment type="caution">
    <text evidence="2">The sequence shown here is derived from an EMBL/GenBank/DDBJ whole genome shotgun (WGS) entry which is preliminary data.</text>
</comment>
<keyword evidence="3" id="KW-1185">Reference proteome</keyword>